<proteinExistence type="predicted"/>
<organism evidence="1 2">
    <name type="scientific">Pseudomonas asplenii</name>
    <dbReference type="NCBI Taxonomy" id="53407"/>
    <lineage>
        <taxon>Bacteria</taxon>
        <taxon>Pseudomonadati</taxon>
        <taxon>Pseudomonadota</taxon>
        <taxon>Gammaproteobacteria</taxon>
        <taxon>Pseudomonadales</taxon>
        <taxon>Pseudomonadaceae</taxon>
        <taxon>Pseudomonas</taxon>
    </lineage>
</organism>
<dbReference type="OrthoDB" id="7852032at2"/>
<sequence>MLNQEVNNEIIRGDFQGKTSAELKGLYVKRNSLNVSPGEHIYRLFRIDYLLKDVKKSTLSLVKVCPDSFDDPGENPLIDKKFMENGDEILLGFLDCYYALCWTDDPLDSRWRRDRFLRGRAGARVRVSLEKFMYQMMDERDRYFMLHCFAARVEYRSDEAMQALLSSNDYSVHLDSLGQGGVLAVSTVTDFLEEEREIRIVYSYERDNAFVAEQVRLEGNLCRIPFDWTNIIEEINFDESVSKQEYEKLLAQLRSHGINCPITLQPIE</sequence>
<dbReference type="EMBL" id="JSYZ01000028">
    <property type="protein sequence ID" value="KPA87555.1"/>
    <property type="molecule type" value="Genomic_DNA"/>
</dbReference>
<dbReference type="Proteomes" id="UP000037931">
    <property type="component" value="Unassembled WGS sequence"/>
</dbReference>
<evidence type="ECO:0000313" key="2">
    <source>
        <dbReference type="Proteomes" id="UP000037931"/>
    </source>
</evidence>
<comment type="caution">
    <text evidence="1">The sequence shown here is derived from an EMBL/GenBank/DDBJ whole genome shotgun (WGS) entry which is preliminary data.</text>
</comment>
<protein>
    <submittedName>
        <fullName evidence="1">Uncharacterized protein</fullName>
    </submittedName>
</protein>
<dbReference type="AlphaFoldDB" id="A0A0M9GCA7"/>
<evidence type="ECO:0000313" key="1">
    <source>
        <dbReference type="EMBL" id="KPA87555.1"/>
    </source>
</evidence>
<dbReference type="RefSeq" id="WP_152973105.1">
    <property type="nucleotide sequence ID" value="NZ_JSYZ01000028.1"/>
</dbReference>
<accession>A0A0M9GCA7</accession>
<gene>
    <name evidence="1" type="ORF">PF66_05938</name>
</gene>
<reference evidence="1 2" key="1">
    <citation type="journal article" date="2015" name="PLoS ONE">
        <title>Rice-Infecting Pseudomonas Genomes Are Highly Accessorized and Harbor Multiple Putative Virulence Mechanisms to Cause Sheath Brown Rot.</title>
        <authorList>
            <person name="Quibod I.L."/>
            <person name="Grande G."/>
            <person name="Oreiro E.G."/>
            <person name="Borja F.N."/>
            <person name="Dossa G.S."/>
            <person name="Mauleon R."/>
            <person name="Cruz C.V."/>
            <person name="Oliva R."/>
        </authorList>
    </citation>
    <scope>NUCLEOTIDE SEQUENCE [LARGE SCALE GENOMIC DNA]</scope>
    <source>
        <strain evidence="1 2">IRRI 6609</strain>
    </source>
</reference>
<keyword evidence="2" id="KW-1185">Reference proteome</keyword>
<name>A0A0M9GCA7_9PSED</name>
<dbReference type="PATRIC" id="fig|50340.43.peg.3656"/>